<protein>
    <submittedName>
        <fullName evidence="1">Uncharacterized protein</fullName>
    </submittedName>
</protein>
<dbReference type="PROSITE" id="PS51257">
    <property type="entry name" value="PROKAR_LIPOPROTEIN"/>
    <property type="match status" value="1"/>
</dbReference>
<proteinExistence type="predicted"/>
<dbReference type="RefSeq" id="WP_098194717.1">
    <property type="nucleotide sequence ID" value="NZ_CP023777.1"/>
</dbReference>
<keyword evidence="2" id="KW-1185">Reference proteome</keyword>
<evidence type="ECO:0000313" key="2">
    <source>
        <dbReference type="Proteomes" id="UP000220133"/>
    </source>
</evidence>
<name>A0A291QWV5_9BACT</name>
<reference evidence="1 2" key="1">
    <citation type="submission" date="2017-10" db="EMBL/GenBank/DDBJ databases">
        <title>Paenichitinophaga pekingensis gen. nov., sp. nov., isolated from activated sludge.</title>
        <authorList>
            <person name="Jin D."/>
            <person name="Kong X."/>
            <person name="Deng Y."/>
            <person name="Bai Z."/>
        </authorList>
    </citation>
    <scope>NUCLEOTIDE SEQUENCE [LARGE SCALE GENOMIC DNA]</scope>
    <source>
        <strain evidence="1 2">13</strain>
    </source>
</reference>
<evidence type="ECO:0000313" key="1">
    <source>
        <dbReference type="EMBL" id="ATL48343.1"/>
    </source>
</evidence>
<accession>A0A291QWV5</accession>
<sequence>MDTKAKILASALVGTAVGTLIGYACTQSDHKKAIKKLKQWIGFAGMNGNDISKSIARLEKMQQQTMNKYKELADNLEKKLKSS</sequence>
<organism evidence="1 2">
    <name type="scientific">Chitinophaga caeni</name>
    <dbReference type="NCBI Taxonomy" id="2029983"/>
    <lineage>
        <taxon>Bacteria</taxon>
        <taxon>Pseudomonadati</taxon>
        <taxon>Bacteroidota</taxon>
        <taxon>Chitinophagia</taxon>
        <taxon>Chitinophagales</taxon>
        <taxon>Chitinophagaceae</taxon>
        <taxon>Chitinophaga</taxon>
    </lineage>
</organism>
<dbReference type="AlphaFoldDB" id="A0A291QWV5"/>
<dbReference type="Proteomes" id="UP000220133">
    <property type="component" value="Chromosome"/>
</dbReference>
<dbReference type="EMBL" id="CP023777">
    <property type="protein sequence ID" value="ATL48343.1"/>
    <property type="molecule type" value="Genomic_DNA"/>
</dbReference>
<gene>
    <name evidence="1" type="ORF">COR50_14870</name>
</gene>
<dbReference type="KEGG" id="cbae:COR50_14870"/>